<comment type="caution">
    <text evidence="2">The sequence shown here is derived from an EMBL/GenBank/DDBJ whole genome shotgun (WGS) entry which is preliminary data.</text>
</comment>
<keyword evidence="3" id="KW-1185">Reference proteome</keyword>
<feature type="transmembrane region" description="Helical" evidence="1">
    <location>
        <begin position="21"/>
        <end position="44"/>
    </location>
</feature>
<dbReference type="RefSeq" id="WP_209909041.1">
    <property type="nucleotide sequence ID" value="NZ_BAAAMI010000007.1"/>
</dbReference>
<sequence length="149" mass="16248">MMNQPVPQSNRPAIQRRPISVLLISVLLVLEGLAVLAYALTYALSLGQTGMLGMGARIFMLVLIIAAGAWQLLVAHHFFRARAWTRAAALMWQVFQIILAIPYFQSGDALVAWLWLVPAAVVVVLLFDPRTTAFLGDRPTADPGAGNQP</sequence>
<keyword evidence="1" id="KW-0472">Membrane</keyword>
<keyword evidence="1" id="KW-0812">Transmembrane</keyword>
<dbReference type="Proteomes" id="UP000766570">
    <property type="component" value="Unassembled WGS sequence"/>
</dbReference>
<name>A0ABS4WGU1_9MICC</name>
<dbReference type="EMBL" id="JAGIOE010000001">
    <property type="protein sequence ID" value="MBP2375424.1"/>
    <property type="molecule type" value="Genomic_DNA"/>
</dbReference>
<organism evidence="2 3">
    <name type="scientific">Paeniglutamicibacter psychrophenolicus</name>
    <dbReference type="NCBI Taxonomy" id="257454"/>
    <lineage>
        <taxon>Bacteria</taxon>
        <taxon>Bacillati</taxon>
        <taxon>Actinomycetota</taxon>
        <taxon>Actinomycetes</taxon>
        <taxon>Micrococcales</taxon>
        <taxon>Micrococcaceae</taxon>
        <taxon>Paeniglutamicibacter</taxon>
    </lineage>
</organism>
<keyword evidence="1" id="KW-1133">Transmembrane helix</keyword>
<feature type="transmembrane region" description="Helical" evidence="1">
    <location>
        <begin position="87"/>
        <end position="104"/>
    </location>
</feature>
<evidence type="ECO:0008006" key="4">
    <source>
        <dbReference type="Google" id="ProtNLM"/>
    </source>
</evidence>
<evidence type="ECO:0000256" key="1">
    <source>
        <dbReference type="SAM" id="Phobius"/>
    </source>
</evidence>
<feature type="transmembrane region" description="Helical" evidence="1">
    <location>
        <begin position="56"/>
        <end position="75"/>
    </location>
</feature>
<feature type="transmembrane region" description="Helical" evidence="1">
    <location>
        <begin position="110"/>
        <end position="128"/>
    </location>
</feature>
<protein>
    <recommendedName>
        <fullName evidence="4">Integral membrane protein</fullName>
    </recommendedName>
</protein>
<proteinExistence type="predicted"/>
<accession>A0ABS4WGU1</accession>
<gene>
    <name evidence="2" type="ORF">JOF46_003336</name>
</gene>
<evidence type="ECO:0000313" key="2">
    <source>
        <dbReference type="EMBL" id="MBP2375424.1"/>
    </source>
</evidence>
<evidence type="ECO:0000313" key="3">
    <source>
        <dbReference type="Proteomes" id="UP000766570"/>
    </source>
</evidence>
<reference evidence="2 3" key="1">
    <citation type="submission" date="2021-03" db="EMBL/GenBank/DDBJ databases">
        <title>Sequencing the genomes of 1000 actinobacteria strains.</title>
        <authorList>
            <person name="Klenk H.-P."/>
        </authorList>
    </citation>
    <scope>NUCLEOTIDE SEQUENCE [LARGE SCALE GENOMIC DNA]</scope>
    <source>
        <strain evidence="2 3">DSM 15454</strain>
    </source>
</reference>